<dbReference type="AlphaFoldDB" id="A0A9N9KYL8"/>
<sequence>MPELSFANDFSPETHRRILACRLPRSGNPRTWIFTTKLIFYCHQEDMALEPEKFRKFNSPLDPSDPSAGRSTYLQYWYNKTHAQEKLLAKCPPSSEDYDNINRFKDAKDSSYREPPFPVNLTDSAFDQGRAQTELLPIIENGAWMSSEIWKGTWTMDKGLGGTGDVSENMLGWIRSKLESYIEKHKAPGKEGIHDTDTTDEWESEEHPFMIPERFMKYIRPRSKGYTIKYISDDDKRGIFAH</sequence>
<reference evidence="1" key="1">
    <citation type="submission" date="2021-07" db="EMBL/GenBank/DDBJ databases">
        <authorList>
            <person name="Durling M."/>
        </authorList>
    </citation>
    <scope>NUCLEOTIDE SEQUENCE</scope>
</reference>
<evidence type="ECO:0000313" key="1">
    <source>
        <dbReference type="EMBL" id="CAG8955884.1"/>
    </source>
</evidence>
<accession>A0A9N9KYL8</accession>
<dbReference type="Proteomes" id="UP000696280">
    <property type="component" value="Unassembled WGS sequence"/>
</dbReference>
<organism evidence="1 2">
    <name type="scientific">Hymenoscyphus fraxineus</name>
    <dbReference type="NCBI Taxonomy" id="746836"/>
    <lineage>
        <taxon>Eukaryota</taxon>
        <taxon>Fungi</taxon>
        <taxon>Dikarya</taxon>
        <taxon>Ascomycota</taxon>
        <taxon>Pezizomycotina</taxon>
        <taxon>Leotiomycetes</taxon>
        <taxon>Helotiales</taxon>
        <taxon>Helotiaceae</taxon>
        <taxon>Hymenoscyphus</taxon>
    </lineage>
</organism>
<name>A0A9N9KYL8_9HELO</name>
<comment type="caution">
    <text evidence="1">The sequence shown here is derived from an EMBL/GenBank/DDBJ whole genome shotgun (WGS) entry which is preliminary data.</text>
</comment>
<proteinExistence type="predicted"/>
<protein>
    <submittedName>
        <fullName evidence="1">Uncharacterized protein</fullName>
    </submittedName>
</protein>
<gene>
    <name evidence="1" type="ORF">HYFRA_00008734</name>
</gene>
<evidence type="ECO:0000313" key="2">
    <source>
        <dbReference type="Proteomes" id="UP000696280"/>
    </source>
</evidence>
<keyword evidence="2" id="KW-1185">Reference proteome</keyword>
<dbReference type="EMBL" id="CAJVRL010000067">
    <property type="protein sequence ID" value="CAG8955884.1"/>
    <property type="molecule type" value="Genomic_DNA"/>
</dbReference>